<dbReference type="Proteomes" id="UP001153269">
    <property type="component" value="Unassembled WGS sequence"/>
</dbReference>
<feature type="compositionally biased region" description="Low complexity" evidence="1">
    <location>
        <begin position="164"/>
        <end position="176"/>
    </location>
</feature>
<sequence>MEEKDGGDDGGEDGGEDGGQRRKEGFSQSRRREANCCFLFGSPHRKTLSRTDHFLLQLRAKLALRQHFLQPAETSGNRWLQEERGGGGGGGGGERRDGEKERLVKLKLKKTHIFLISLWLETRSTIVQELKHFLSSENHKSSESASPTEQLSPSRRQIHFNKNQQELPLQPLTLQN</sequence>
<accession>A0A9N7UZG6</accession>
<proteinExistence type="predicted"/>
<reference evidence="2" key="1">
    <citation type="submission" date="2020-03" db="EMBL/GenBank/DDBJ databases">
        <authorList>
            <person name="Weist P."/>
        </authorList>
    </citation>
    <scope>NUCLEOTIDE SEQUENCE</scope>
</reference>
<organism evidence="2 3">
    <name type="scientific">Pleuronectes platessa</name>
    <name type="common">European plaice</name>
    <dbReference type="NCBI Taxonomy" id="8262"/>
    <lineage>
        <taxon>Eukaryota</taxon>
        <taxon>Metazoa</taxon>
        <taxon>Chordata</taxon>
        <taxon>Craniata</taxon>
        <taxon>Vertebrata</taxon>
        <taxon>Euteleostomi</taxon>
        <taxon>Actinopterygii</taxon>
        <taxon>Neopterygii</taxon>
        <taxon>Teleostei</taxon>
        <taxon>Neoteleostei</taxon>
        <taxon>Acanthomorphata</taxon>
        <taxon>Carangaria</taxon>
        <taxon>Pleuronectiformes</taxon>
        <taxon>Pleuronectoidei</taxon>
        <taxon>Pleuronectidae</taxon>
        <taxon>Pleuronectes</taxon>
    </lineage>
</organism>
<feature type="compositionally biased region" description="Basic and acidic residues" evidence="1">
    <location>
        <begin position="18"/>
        <end position="30"/>
    </location>
</feature>
<feature type="region of interest" description="Disordered" evidence="1">
    <location>
        <begin position="1"/>
        <end position="30"/>
    </location>
</feature>
<dbReference type="AlphaFoldDB" id="A0A9N7UZG6"/>
<protein>
    <submittedName>
        <fullName evidence="2">Uncharacterized protein</fullName>
    </submittedName>
</protein>
<dbReference type="EMBL" id="CADEAL010002313">
    <property type="protein sequence ID" value="CAB1439655.1"/>
    <property type="molecule type" value="Genomic_DNA"/>
</dbReference>
<evidence type="ECO:0000313" key="3">
    <source>
        <dbReference type="Proteomes" id="UP001153269"/>
    </source>
</evidence>
<feature type="compositionally biased region" description="Acidic residues" evidence="1">
    <location>
        <begin position="1"/>
        <end position="16"/>
    </location>
</feature>
<evidence type="ECO:0000256" key="1">
    <source>
        <dbReference type="SAM" id="MobiDB-lite"/>
    </source>
</evidence>
<feature type="compositionally biased region" description="Polar residues" evidence="1">
    <location>
        <begin position="147"/>
        <end position="163"/>
    </location>
</feature>
<gene>
    <name evidence="2" type="ORF">PLEPLA_LOCUS27433</name>
</gene>
<comment type="caution">
    <text evidence="2">The sequence shown here is derived from an EMBL/GenBank/DDBJ whole genome shotgun (WGS) entry which is preliminary data.</text>
</comment>
<feature type="region of interest" description="Disordered" evidence="1">
    <location>
        <begin position="75"/>
        <end position="98"/>
    </location>
</feature>
<name>A0A9N7UZG6_PLEPL</name>
<keyword evidence="3" id="KW-1185">Reference proteome</keyword>
<evidence type="ECO:0000313" key="2">
    <source>
        <dbReference type="EMBL" id="CAB1439655.1"/>
    </source>
</evidence>
<feature type="region of interest" description="Disordered" evidence="1">
    <location>
        <begin position="136"/>
        <end position="176"/>
    </location>
</feature>